<evidence type="ECO:0000313" key="2">
    <source>
        <dbReference type="EMBL" id="KAH9413249.1"/>
    </source>
</evidence>
<evidence type="ECO:0000313" key="3">
    <source>
        <dbReference type="Proteomes" id="UP000887458"/>
    </source>
</evidence>
<keyword evidence="3" id="KW-1185">Reference proteome</keyword>
<keyword evidence="1" id="KW-1133">Transmembrane helix</keyword>
<reference evidence="2 3" key="1">
    <citation type="journal article" date="2018" name="J. Allergy Clin. Immunol.">
        <title>High-quality assembly of Dermatophagoides pteronyssinus genome and transcriptome reveals a wide range of novel allergens.</title>
        <authorList>
            <person name="Liu X.Y."/>
            <person name="Yang K.Y."/>
            <person name="Wang M.Q."/>
            <person name="Kwok J.S."/>
            <person name="Zeng X."/>
            <person name="Yang Z."/>
            <person name="Xiao X.J."/>
            <person name="Lau C.P."/>
            <person name="Li Y."/>
            <person name="Huang Z.M."/>
            <person name="Ba J.G."/>
            <person name="Yim A.K."/>
            <person name="Ouyang C.Y."/>
            <person name="Ngai S.M."/>
            <person name="Chan T.F."/>
            <person name="Leung E.L."/>
            <person name="Liu L."/>
            <person name="Liu Z.G."/>
            <person name="Tsui S.K."/>
        </authorList>
    </citation>
    <scope>NUCLEOTIDE SEQUENCE [LARGE SCALE GENOMIC DNA]</scope>
    <source>
        <strain evidence="2">Derp</strain>
    </source>
</reference>
<reference evidence="2 3" key="2">
    <citation type="journal article" date="2022" name="Mol. Biol. Evol.">
        <title>Comparative Genomics Reveals Insights into the Divergent Evolution of Astigmatic Mites and Household Pest Adaptations.</title>
        <authorList>
            <person name="Xiong Q."/>
            <person name="Wan A.T."/>
            <person name="Liu X."/>
            <person name="Fung C.S."/>
            <person name="Xiao X."/>
            <person name="Malainual N."/>
            <person name="Hou J."/>
            <person name="Wang L."/>
            <person name="Wang M."/>
            <person name="Yang K.Y."/>
            <person name="Cui Y."/>
            <person name="Leung E.L."/>
            <person name="Nong W."/>
            <person name="Shin S.K."/>
            <person name="Au S.W."/>
            <person name="Jeong K.Y."/>
            <person name="Chew F.T."/>
            <person name="Hui J.H."/>
            <person name="Leung T.F."/>
            <person name="Tungtrongchitr A."/>
            <person name="Zhong N."/>
            <person name="Liu Z."/>
            <person name="Tsui S.K."/>
        </authorList>
    </citation>
    <scope>NUCLEOTIDE SEQUENCE [LARGE SCALE GENOMIC DNA]</scope>
    <source>
        <strain evidence="2">Derp</strain>
    </source>
</reference>
<organism evidence="2 3">
    <name type="scientific">Dermatophagoides pteronyssinus</name>
    <name type="common">European house dust mite</name>
    <dbReference type="NCBI Taxonomy" id="6956"/>
    <lineage>
        <taxon>Eukaryota</taxon>
        <taxon>Metazoa</taxon>
        <taxon>Ecdysozoa</taxon>
        <taxon>Arthropoda</taxon>
        <taxon>Chelicerata</taxon>
        <taxon>Arachnida</taxon>
        <taxon>Acari</taxon>
        <taxon>Acariformes</taxon>
        <taxon>Sarcoptiformes</taxon>
        <taxon>Astigmata</taxon>
        <taxon>Psoroptidia</taxon>
        <taxon>Analgoidea</taxon>
        <taxon>Pyroglyphidae</taxon>
        <taxon>Dermatophagoidinae</taxon>
        <taxon>Dermatophagoides</taxon>
    </lineage>
</organism>
<comment type="caution">
    <text evidence="2">The sequence shown here is derived from an EMBL/GenBank/DDBJ whole genome shotgun (WGS) entry which is preliminary data.</text>
</comment>
<keyword evidence="1" id="KW-0812">Transmembrane</keyword>
<sequence length="60" mass="7020">MHKIQKQCKIENFSSSLSLTTTTTTTVEQSNSSLNIYLYHLSCFVYPIYKFYLLFNDEAN</sequence>
<accession>A0ABQ8ISF2</accession>
<dbReference type="Proteomes" id="UP000887458">
    <property type="component" value="Unassembled WGS sequence"/>
</dbReference>
<keyword evidence="1" id="KW-0472">Membrane</keyword>
<gene>
    <name evidence="2" type="ORF">DERP_012959</name>
</gene>
<proteinExistence type="predicted"/>
<evidence type="ECO:0000256" key="1">
    <source>
        <dbReference type="SAM" id="Phobius"/>
    </source>
</evidence>
<dbReference type="EMBL" id="NJHN03000122">
    <property type="protein sequence ID" value="KAH9413249.1"/>
    <property type="molecule type" value="Genomic_DNA"/>
</dbReference>
<feature type="transmembrane region" description="Helical" evidence="1">
    <location>
        <begin position="36"/>
        <end position="55"/>
    </location>
</feature>
<name>A0ABQ8ISF2_DERPT</name>
<protein>
    <submittedName>
        <fullName evidence="2">Uncharacterized protein</fullName>
    </submittedName>
</protein>